<protein>
    <submittedName>
        <fullName evidence="8">Secretion system protein</fullName>
    </submittedName>
</protein>
<dbReference type="Pfam" id="PF00482">
    <property type="entry name" value="T2SSF"/>
    <property type="match status" value="1"/>
</dbReference>
<evidence type="ECO:0000256" key="3">
    <source>
        <dbReference type="ARBA" id="ARBA00022692"/>
    </source>
</evidence>
<evidence type="ECO:0000256" key="6">
    <source>
        <dbReference type="SAM" id="Phobius"/>
    </source>
</evidence>
<keyword evidence="5 6" id="KW-0472">Membrane</keyword>
<dbReference type="Gene3D" id="1.20.81.30">
    <property type="entry name" value="Type II secretion system (T2SS), domain F"/>
    <property type="match status" value="1"/>
</dbReference>
<evidence type="ECO:0000259" key="7">
    <source>
        <dbReference type="Pfam" id="PF00482"/>
    </source>
</evidence>
<feature type="transmembrane region" description="Helical" evidence="6">
    <location>
        <begin position="268"/>
        <end position="288"/>
    </location>
</feature>
<keyword evidence="4 6" id="KW-1133">Transmembrane helix</keyword>
<reference evidence="8 9" key="1">
    <citation type="submission" date="2018-12" db="EMBL/GenBank/DDBJ databases">
        <title>Genome Sequence of Candidatus Viridilinea halotolerans isolated from saline sulfide-rich spring.</title>
        <authorList>
            <person name="Grouzdev D.S."/>
            <person name="Burganskaya E.I."/>
            <person name="Krutkina M.S."/>
            <person name="Sukhacheva M.V."/>
            <person name="Gorlenko V.M."/>
        </authorList>
    </citation>
    <scope>NUCLEOTIDE SEQUENCE [LARGE SCALE GENOMIC DNA]</scope>
    <source>
        <strain evidence="8">Chok-6</strain>
    </source>
</reference>
<name>A0A426TR20_9CHLR</name>
<evidence type="ECO:0000313" key="9">
    <source>
        <dbReference type="Proteomes" id="UP000280307"/>
    </source>
</evidence>
<comment type="caution">
    <text evidence="8">The sequence shown here is derived from an EMBL/GenBank/DDBJ whole genome shotgun (WGS) entry which is preliminary data.</text>
</comment>
<feature type="transmembrane region" description="Helical" evidence="6">
    <location>
        <begin position="308"/>
        <end position="327"/>
    </location>
</feature>
<evidence type="ECO:0000256" key="1">
    <source>
        <dbReference type="ARBA" id="ARBA00004651"/>
    </source>
</evidence>
<dbReference type="AlphaFoldDB" id="A0A426TR20"/>
<feature type="transmembrane region" description="Helical" evidence="6">
    <location>
        <begin position="12"/>
        <end position="32"/>
    </location>
</feature>
<accession>A0A426TR20</accession>
<sequence length="331" mass="35752">MESLLTPEMMPILLGGMGLLLLLLIVAVIVVMRNSGDRDVAERLTEFTGGAAQNQQITDPRQALEQIDKVVSQSKRGSNTGRDLARADVKLTVTEFYLIKIGASIAGALIGAYIGRASGTAMIAAAIVVAVLFSFLPSMYLGFKAKRRLTAFNNQLGDTITMMANALRGGYSFLQTLDMVAKEAPSPVNVEFRRVVQEVGLGRSTEEALANLQRRVPSEDLDLLITAVNIQMEVGGNLAQILDTIGHTIRERVRIKGEIQTLTAQGRISAWVITGLPIGLAIFISVVNPGYMAPIFSFGMPPENWCCLPVASLVMIGIGFVTIMKIMDIEV</sequence>
<keyword evidence="3 6" id="KW-0812">Transmembrane</keyword>
<dbReference type="InterPro" id="IPR018076">
    <property type="entry name" value="T2SS_GspF_dom"/>
</dbReference>
<keyword evidence="2" id="KW-1003">Cell membrane</keyword>
<evidence type="ECO:0000256" key="4">
    <source>
        <dbReference type="ARBA" id="ARBA00022989"/>
    </source>
</evidence>
<comment type="subcellular location">
    <subcellularLocation>
        <location evidence="1">Cell membrane</location>
        <topology evidence="1">Multi-pass membrane protein</topology>
    </subcellularLocation>
</comment>
<dbReference type="GO" id="GO:0005886">
    <property type="term" value="C:plasma membrane"/>
    <property type="evidence" value="ECO:0007669"/>
    <property type="project" value="UniProtKB-SubCell"/>
</dbReference>
<evidence type="ECO:0000256" key="5">
    <source>
        <dbReference type="ARBA" id="ARBA00023136"/>
    </source>
</evidence>
<dbReference type="EMBL" id="RSAS01000911">
    <property type="protein sequence ID" value="RRR65813.1"/>
    <property type="molecule type" value="Genomic_DNA"/>
</dbReference>
<dbReference type="Proteomes" id="UP000280307">
    <property type="component" value="Unassembled WGS sequence"/>
</dbReference>
<gene>
    <name evidence="8" type="ORF">EI684_22025</name>
</gene>
<proteinExistence type="predicted"/>
<evidence type="ECO:0000256" key="2">
    <source>
        <dbReference type="ARBA" id="ARBA00022475"/>
    </source>
</evidence>
<dbReference type="InterPro" id="IPR042094">
    <property type="entry name" value="T2SS_GspF_sf"/>
</dbReference>
<dbReference type="PANTHER" id="PTHR35007">
    <property type="entry name" value="INTEGRAL MEMBRANE PROTEIN-RELATED"/>
    <property type="match status" value="1"/>
</dbReference>
<dbReference type="PANTHER" id="PTHR35007:SF1">
    <property type="entry name" value="PILUS ASSEMBLY PROTEIN"/>
    <property type="match status" value="1"/>
</dbReference>
<feature type="domain" description="Type II secretion system protein GspF" evidence="7">
    <location>
        <begin position="160"/>
        <end position="284"/>
    </location>
</feature>
<feature type="transmembrane region" description="Helical" evidence="6">
    <location>
        <begin position="121"/>
        <end position="143"/>
    </location>
</feature>
<organism evidence="8 9">
    <name type="scientific">Candidatus Viridilinea halotolerans</name>
    <dbReference type="NCBI Taxonomy" id="2491704"/>
    <lineage>
        <taxon>Bacteria</taxon>
        <taxon>Bacillati</taxon>
        <taxon>Chloroflexota</taxon>
        <taxon>Chloroflexia</taxon>
        <taxon>Chloroflexales</taxon>
        <taxon>Chloroflexineae</taxon>
        <taxon>Oscillochloridaceae</taxon>
        <taxon>Candidatus Viridilinea</taxon>
    </lineage>
</organism>
<feature type="transmembrane region" description="Helical" evidence="6">
    <location>
        <begin position="96"/>
        <end position="115"/>
    </location>
</feature>
<evidence type="ECO:0000313" key="8">
    <source>
        <dbReference type="EMBL" id="RRR65813.1"/>
    </source>
</evidence>